<feature type="transmembrane region" description="Helical" evidence="1">
    <location>
        <begin position="115"/>
        <end position="132"/>
    </location>
</feature>
<feature type="transmembrane region" description="Helical" evidence="1">
    <location>
        <begin position="139"/>
        <end position="160"/>
    </location>
</feature>
<keyword evidence="1" id="KW-1133">Transmembrane helix</keyword>
<dbReference type="PANTHER" id="PTHR14969:SF13">
    <property type="entry name" value="AT30094P"/>
    <property type="match status" value="1"/>
</dbReference>
<protein>
    <submittedName>
        <fullName evidence="3">Phosphatase PAP2 family protein</fullName>
    </submittedName>
</protein>
<evidence type="ECO:0000313" key="3">
    <source>
        <dbReference type="EMBL" id="QID17869.1"/>
    </source>
</evidence>
<dbReference type="Pfam" id="PF01569">
    <property type="entry name" value="PAP2"/>
    <property type="match status" value="1"/>
</dbReference>
<feature type="transmembrane region" description="Helical" evidence="1">
    <location>
        <begin position="166"/>
        <end position="184"/>
    </location>
</feature>
<evidence type="ECO:0000313" key="4">
    <source>
        <dbReference type="Proteomes" id="UP000501991"/>
    </source>
</evidence>
<organism evidence="3 4">
    <name type="scientific">Nitrogeniibacter mangrovi</name>
    <dbReference type="NCBI Taxonomy" id="2016596"/>
    <lineage>
        <taxon>Bacteria</taxon>
        <taxon>Pseudomonadati</taxon>
        <taxon>Pseudomonadota</taxon>
        <taxon>Betaproteobacteria</taxon>
        <taxon>Rhodocyclales</taxon>
        <taxon>Zoogloeaceae</taxon>
        <taxon>Nitrogeniibacter</taxon>
    </lineage>
</organism>
<evidence type="ECO:0000259" key="2">
    <source>
        <dbReference type="SMART" id="SM00014"/>
    </source>
</evidence>
<dbReference type="Gene3D" id="1.20.144.10">
    <property type="entry name" value="Phosphatidic acid phosphatase type 2/haloperoxidase"/>
    <property type="match status" value="1"/>
</dbReference>
<dbReference type="RefSeq" id="WP_173765031.1">
    <property type="nucleotide sequence ID" value="NZ_CP048836.1"/>
</dbReference>
<dbReference type="Proteomes" id="UP000501991">
    <property type="component" value="Chromosome"/>
</dbReference>
<dbReference type="SUPFAM" id="SSF48317">
    <property type="entry name" value="Acid phosphatase/Vanadium-dependent haloperoxidase"/>
    <property type="match status" value="1"/>
</dbReference>
<sequence>MLPPLVCALGAVLVHTFGANTEVFLALQHATGHFPDTLWAFLTDQASVASVAAWMALALLVKPVFAAAVLLSWPAGIVLVRGLKYLVDAPRPEVLLPPDAIHVIGVRLDTLSFPSGHTATAFAVASALLFSLSPGARALWLLPALSLATAIGLSRIAVGAHWPVDVLAGAAIGWLCGVSGALWAQRWRFWTRRAGMLVLAGLGLVSGMARLVLDSGYPSVAPFAGLLGVAALSISVWTASRQWGAR</sequence>
<keyword evidence="1" id="KW-0472">Membrane</keyword>
<proteinExistence type="predicted"/>
<dbReference type="KEGG" id="azq:G3580_09595"/>
<reference evidence="3 4" key="1">
    <citation type="submission" date="2020-02" db="EMBL/GenBank/DDBJ databases">
        <title>Nitrogenibacter mangrovi gen. nov., sp. nov. isolated from mangrove sediment, a denitrifying betaproteobacterium.</title>
        <authorList>
            <person name="Liao H."/>
            <person name="Tian Y."/>
        </authorList>
    </citation>
    <scope>NUCLEOTIDE SEQUENCE [LARGE SCALE GENOMIC DNA]</scope>
    <source>
        <strain evidence="3 4">M9-3-2</strain>
    </source>
</reference>
<gene>
    <name evidence="3" type="ORF">G3580_09595</name>
</gene>
<evidence type="ECO:0000256" key="1">
    <source>
        <dbReference type="SAM" id="Phobius"/>
    </source>
</evidence>
<name>A0A6C1B4D3_9RHOO</name>
<dbReference type="InterPro" id="IPR036938">
    <property type="entry name" value="PAP2/HPO_sf"/>
</dbReference>
<dbReference type="PANTHER" id="PTHR14969">
    <property type="entry name" value="SPHINGOSINE-1-PHOSPHATE PHOSPHOHYDROLASE"/>
    <property type="match status" value="1"/>
</dbReference>
<keyword evidence="1" id="KW-0812">Transmembrane</keyword>
<keyword evidence="4" id="KW-1185">Reference proteome</keyword>
<dbReference type="CDD" id="cd01610">
    <property type="entry name" value="PAP2_like"/>
    <property type="match status" value="1"/>
</dbReference>
<accession>A0A6C1B4D3</accession>
<feature type="domain" description="Phosphatidic acid phosphatase type 2/haloperoxidase" evidence="2">
    <location>
        <begin position="61"/>
        <end position="181"/>
    </location>
</feature>
<dbReference type="SMART" id="SM00014">
    <property type="entry name" value="acidPPc"/>
    <property type="match status" value="1"/>
</dbReference>
<dbReference type="InterPro" id="IPR000326">
    <property type="entry name" value="PAP2/HPO"/>
</dbReference>
<feature type="transmembrane region" description="Helical" evidence="1">
    <location>
        <begin position="196"/>
        <end position="213"/>
    </location>
</feature>
<dbReference type="AlphaFoldDB" id="A0A6C1B4D3"/>
<feature type="transmembrane region" description="Helical" evidence="1">
    <location>
        <begin position="219"/>
        <end position="239"/>
    </location>
</feature>
<dbReference type="EMBL" id="CP048836">
    <property type="protein sequence ID" value="QID17869.1"/>
    <property type="molecule type" value="Genomic_DNA"/>
</dbReference>